<protein>
    <submittedName>
        <fullName evidence="1">Uncharacterized protein</fullName>
    </submittedName>
</protein>
<comment type="caution">
    <text evidence="1">The sequence shown here is derived from an EMBL/GenBank/DDBJ whole genome shotgun (WGS) entry which is preliminary data.</text>
</comment>
<name>A0A829BMM3_STRMG</name>
<reference evidence="1 2" key="1">
    <citation type="journal article" date="2013" name="Mol. Biol. Evol.">
        <title>Evolutionary and population genomics of the cavity causing bacteria Streptococcus mutans.</title>
        <authorList>
            <person name="Cornejo O.E."/>
            <person name="Lefebure T."/>
            <person name="Pavinski Bitar P.D."/>
            <person name="Lang P."/>
            <person name="Richards V.P."/>
            <person name="Eilertson K."/>
            <person name="Do T."/>
            <person name="Beighton D."/>
            <person name="Zeng L."/>
            <person name="Ahn S.J."/>
            <person name="Burne R.A."/>
            <person name="Siepel A."/>
            <person name="Bustamante C.D."/>
            <person name="Stanhope M.J."/>
        </authorList>
    </citation>
    <scope>NUCLEOTIDE SEQUENCE [LARGE SCALE GENOMIC DNA]</scope>
    <source>
        <strain evidence="1 2">SM6</strain>
    </source>
</reference>
<evidence type="ECO:0000313" key="1">
    <source>
        <dbReference type="EMBL" id="EMC23936.1"/>
    </source>
</evidence>
<dbReference type="EMBL" id="AHSR01000022">
    <property type="protein sequence ID" value="EMC23936.1"/>
    <property type="molecule type" value="Genomic_DNA"/>
</dbReference>
<gene>
    <name evidence="1" type="ORF">SMU82_05552</name>
</gene>
<sequence>MIFMAIMCVCLNFCLVGQFVYQTCVCLVLKSKRNGSISLGNHFTKLEIVLQ</sequence>
<evidence type="ECO:0000313" key="2">
    <source>
        <dbReference type="Proteomes" id="UP000011676"/>
    </source>
</evidence>
<organism evidence="1 2">
    <name type="scientific">Streptococcus mutans SM6</name>
    <dbReference type="NCBI Taxonomy" id="857119"/>
    <lineage>
        <taxon>Bacteria</taxon>
        <taxon>Bacillati</taxon>
        <taxon>Bacillota</taxon>
        <taxon>Bacilli</taxon>
        <taxon>Lactobacillales</taxon>
        <taxon>Streptococcaceae</taxon>
        <taxon>Streptococcus</taxon>
    </lineage>
</organism>
<proteinExistence type="predicted"/>
<dbReference type="AlphaFoldDB" id="A0A829BMM3"/>
<dbReference type="Proteomes" id="UP000011676">
    <property type="component" value="Unassembled WGS sequence"/>
</dbReference>
<accession>A0A829BMM3</accession>